<feature type="non-terminal residue" evidence="1">
    <location>
        <position position="1"/>
    </location>
</feature>
<comment type="caution">
    <text evidence="1">The sequence shown here is derived from an EMBL/GenBank/DDBJ whole genome shotgun (WGS) entry which is preliminary data.</text>
</comment>
<evidence type="ECO:0000313" key="2">
    <source>
        <dbReference type="Proteomes" id="UP000092124"/>
    </source>
</evidence>
<dbReference type="EMBL" id="LZPO01035859">
    <property type="protein sequence ID" value="OBS75663.1"/>
    <property type="molecule type" value="Genomic_DNA"/>
</dbReference>
<dbReference type="STRING" id="56216.A0A1A6HAQ6"/>
<dbReference type="OrthoDB" id="293868at2759"/>
<dbReference type="InterPro" id="IPR011992">
    <property type="entry name" value="EF-hand-dom_pair"/>
</dbReference>
<dbReference type="Proteomes" id="UP000092124">
    <property type="component" value="Unassembled WGS sequence"/>
</dbReference>
<keyword evidence="2" id="KW-1185">Reference proteome</keyword>
<name>A0A1A6HAQ6_NEOLE</name>
<accession>A0A1A6HAQ6</accession>
<feature type="non-terminal residue" evidence="1">
    <location>
        <position position="119"/>
    </location>
</feature>
<gene>
    <name evidence="1" type="ORF">A6R68_17885</name>
</gene>
<proteinExistence type="predicted"/>
<reference evidence="1 2" key="1">
    <citation type="submission" date="2016-06" db="EMBL/GenBank/DDBJ databases">
        <title>The Draft Genome Sequence and Annotation of the Desert Woodrat Neotoma lepida.</title>
        <authorList>
            <person name="Campbell M."/>
            <person name="Oakeson K.F."/>
            <person name="Yandell M."/>
            <person name="Halpert J.R."/>
            <person name="Dearing D."/>
        </authorList>
    </citation>
    <scope>NUCLEOTIDE SEQUENCE [LARGE SCALE GENOMIC DNA]</scope>
    <source>
        <strain evidence="1">417</strain>
        <tissue evidence="1">Liver</tissue>
    </source>
</reference>
<protein>
    <submittedName>
        <fullName evidence="1">Uncharacterized protein</fullName>
    </submittedName>
</protein>
<organism evidence="1 2">
    <name type="scientific">Neotoma lepida</name>
    <name type="common">Desert woodrat</name>
    <dbReference type="NCBI Taxonomy" id="56216"/>
    <lineage>
        <taxon>Eukaryota</taxon>
        <taxon>Metazoa</taxon>
        <taxon>Chordata</taxon>
        <taxon>Craniata</taxon>
        <taxon>Vertebrata</taxon>
        <taxon>Euteleostomi</taxon>
        <taxon>Mammalia</taxon>
        <taxon>Eutheria</taxon>
        <taxon>Euarchontoglires</taxon>
        <taxon>Glires</taxon>
        <taxon>Rodentia</taxon>
        <taxon>Myomorpha</taxon>
        <taxon>Muroidea</taxon>
        <taxon>Cricetidae</taxon>
        <taxon>Neotominae</taxon>
        <taxon>Neotoma</taxon>
    </lineage>
</organism>
<sequence length="119" mass="13926">IRKLTLVLGLPSKPTVCKENILQSYWELIQQPLEDSQSFQSSQVTRESFKAADLDLDWTGTWKEFITFLHPEEFEHMKEIVVSETLVNINKNWAGFVNQDEYIIDIFPMRTMVLTQIGF</sequence>
<evidence type="ECO:0000313" key="1">
    <source>
        <dbReference type="EMBL" id="OBS75663.1"/>
    </source>
</evidence>
<dbReference type="SUPFAM" id="SSF47473">
    <property type="entry name" value="EF-hand"/>
    <property type="match status" value="1"/>
</dbReference>
<dbReference type="AlphaFoldDB" id="A0A1A6HAQ6"/>